<proteinExistence type="predicted"/>
<evidence type="ECO:0000313" key="2">
    <source>
        <dbReference type="EnsemblMetazoa" id="AMEM016425-PA"/>
    </source>
</evidence>
<evidence type="ECO:0000313" key="3">
    <source>
        <dbReference type="Proteomes" id="UP000075903"/>
    </source>
</evidence>
<feature type="compositionally biased region" description="Polar residues" evidence="1">
    <location>
        <begin position="1"/>
        <end position="10"/>
    </location>
</feature>
<dbReference type="VEuPathDB" id="VectorBase:AMEM21_015882"/>
<accession>A0A182VKB3</accession>
<organism evidence="2 3">
    <name type="scientific">Anopheles merus</name>
    <name type="common">Mosquito</name>
    <dbReference type="NCBI Taxonomy" id="30066"/>
    <lineage>
        <taxon>Eukaryota</taxon>
        <taxon>Metazoa</taxon>
        <taxon>Ecdysozoa</taxon>
        <taxon>Arthropoda</taxon>
        <taxon>Hexapoda</taxon>
        <taxon>Insecta</taxon>
        <taxon>Pterygota</taxon>
        <taxon>Neoptera</taxon>
        <taxon>Endopterygota</taxon>
        <taxon>Diptera</taxon>
        <taxon>Nematocera</taxon>
        <taxon>Culicoidea</taxon>
        <taxon>Culicidae</taxon>
        <taxon>Anophelinae</taxon>
        <taxon>Anopheles</taxon>
    </lineage>
</organism>
<feature type="compositionally biased region" description="Polar residues" evidence="1">
    <location>
        <begin position="92"/>
        <end position="104"/>
    </location>
</feature>
<dbReference type="AlphaFoldDB" id="A0A182VKB3"/>
<feature type="compositionally biased region" description="Acidic residues" evidence="1">
    <location>
        <begin position="69"/>
        <end position="88"/>
    </location>
</feature>
<dbReference type="Proteomes" id="UP000075903">
    <property type="component" value="Unassembled WGS sequence"/>
</dbReference>
<keyword evidence="3" id="KW-1185">Reference proteome</keyword>
<evidence type="ECO:0000256" key="1">
    <source>
        <dbReference type="SAM" id="MobiDB-lite"/>
    </source>
</evidence>
<dbReference type="VEuPathDB" id="VectorBase:AMEM016425"/>
<sequence length="178" mass="19363">MDQPAASLTGSVFPVRPSLDHLLAMGEDDDDDDEVEGACEEEMQKKPDLVPGAVPDRCSPVLETVPEQEAGEEEPAAAADEEDDDDGASEMTELQQLPDTQQSAGVAKEQRVLVNFSSSIEEKREGGLSSGELGLTGQSRKKYTLDHSKDEEKWRYTCSENLLNCHKDKGSAGVAFKY</sequence>
<name>A0A182VKB3_ANOME</name>
<protein>
    <submittedName>
        <fullName evidence="2">Uncharacterized protein</fullName>
    </submittedName>
</protein>
<dbReference type="EnsemblMetazoa" id="AMEM016425-RA">
    <property type="protein sequence ID" value="AMEM016425-PA"/>
    <property type="gene ID" value="AMEM016425"/>
</dbReference>
<feature type="region of interest" description="Disordered" evidence="1">
    <location>
        <begin position="1"/>
        <end position="146"/>
    </location>
</feature>
<feature type="compositionally biased region" description="Acidic residues" evidence="1">
    <location>
        <begin position="26"/>
        <end position="41"/>
    </location>
</feature>
<reference evidence="2" key="1">
    <citation type="submission" date="2020-05" db="UniProtKB">
        <authorList>
            <consortium name="EnsemblMetazoa"/>
        </authorList>
    </citation>
    <scope>IDENTIFICATION</scope>
    <source>
        <strain evidence="2">MAF</strain>
    </source>
</reference>